<dbReference type="AlphaFoldDB" id="A0A9E4T5A0"/>
<name>A0A9E4T5A0_9GAMM</name>
<protein>
    <submittedName>
        <fullName evidence="2">Uncharacterized protein</fullName>
    </submittedName>
</protein>
<dbReference type="EMBL" id="JAEPCM010000670">
    <property type="protein sequence ID" value="MCG7948302.1"/>
    <property type="molecule type" value="Genomic_DNA"/>
</dbReference>
<gene>
    <name evidence="2" type="ORF">JAZ07_18325</name>
</gene>
<accession>A0A9E4T5A0</accession>
<sequence>MLRRPFGCVRFVAGRLLPLWFLAAGQAVATEPSSSAAFQELLFRLQQHPALRVPLAERSHWQANAEG</sequence>
<evidence type="ECO:0000313" key="3">
    <source>
        <dbReference type="Proteomes" id="UP000886667"/>
    </source>
</evidence>
<evidence type="ECO:0000256" key="1">
    <source>
        <dbReference type="SAM" id="SignalP"/>
    </source>
</evidence>
<feature type="non-terminal residue" evidence="2">
    <location>
        <position position="67"/>
    </location>
</feature>
<dbReference type="Proteomes" id="UP000886667">
    <property type="component" value="Unassembled WGS sequence"/>
</dbReference>
<keyword evidence="1" id="KW-0732">Signal</keyword>
<feature type="chain" id="PRO_5038497620" evidence="1">
    <location>
        <begin position="30"/>
        <end position="67"/>
    </location>
</feature>
<evidence type="ECO:0000313" key="2">
    <source>
        <dbReference type="EMBL" id="MCG7948302.1"/>
    </source>
</evidence>
<comment type="caution">
    <text evidence="2">The sequence shown here is derived from an EMBL/GenBank/DDBJ whole genome shotgun (WGS) entry which is preliminary data.</text>
</comment>
<reference evidence="2" key="1">
    <citation type="journal article" date="2021" name="Proc. Natl. Acad. Sci. U.S.A.">
        <title>Global biogeography of chemosynthetic symbionts reveals both localized and globally distributed symbiont groups. .</title>
        <authorList>
            <person name="Osvatic J.T."/>
            <person name="Wilkins L.G.E."/>
            <person name="Leibrecht L."/>
            <person name="Leray M."/>
            <person name="Zauner S."/>
            <person name="Polzin J."/>
            <person name="Camacho Y."/>
            <person name="Gros O."/>
            <person name="van Gils J.A."/>
            <person name="Eisen J.A."/>
            <person name="Petersen J.M."/>
            <person name="Yuen B."/>
        </authorList>
    </citation>
    <scope>NUCLEOTIDE SEQUENCE</scope>
    <source>
        <strain evidence="2">MAGclacostrist064TRANS</strain>
    </source>
</reference>
<proteinExistence type="predicted"/>
<organism evidence="2 3">
    <name type="scientific">Candidatus Thiodiazotropha taylori</name>
    <dbReference type="NCBI Taxonomy" id="2792791"/>
    <lineage>
        <taxon>Bacteria</taxon>
        <taxon>Pseudomonadati</taxon>
        <taxon>Pseudomonadota</taxon>
        <taxon>Gammaproteobacteria</taxon>
        <taxon>Chromatiales</taxon>
        <taxon>Sedimenticolaceae</taxon>
        <taxon>Candidatus Thiodiazotropha</taxon>
    </lineage>
</organism>
<feature type="signal peptide" evidence="1">
    <location>
        <begin position="1"/>
        <end position="29"/>
    </location>
</feature>